<name>A0ABY4M8G1_9ACTN</name>
<keyword evidence="3" id="KW-1185">Reference proteome</keyword>
<feature type="region of interest" description="Disordered" evidence="1">
    <location>
        <begin position="285"/>
        <end position="311"/>
    </location>
</feature>
<dbReference type="InterPro" id="IPR045920">
    <property type="entry name" value="DUF6339"/>
</dbReference>
<dbReference type="Pfam" id="PF19866">
    <property type="entry name" value="DUF6339"/>
    <property type="match status" value="1"/>
</dbReference>
<sequence length="311" mass="34464">MTSRPEHLPERLALISDVQAAEYISTGLLEGREDVPSIALNKVAEALPGDDARLRLHRVRDLIDDAVTKFRDERPTAADAWLAPRLHETLRLTRREAAEKRLWTYMALGVAPDYVVWRHLSDPKADGSRGRVARDRFVGPHYKQTFARLWWAAELFRDGSDYQPVVVACGNQDMLNSALRLDIVDHRPTALALVGLMESGIVRTGREVNALTPAVNTAAATLMYDVIAPDVERDGEPLRDWIAGAASALPSPRNNLPEGPEEERVPEEAVRRLVAHFEELFADAPVRGRASDEGEGLCASAEGIGSDRRTR</sequence>
<protein>
    <submittedName>
        <fullName evidence="2">Uncharacterized protein</fullName>
    </submittedName>
</protein>
<evidence type="ECO:0000313" key="2">
    <source>
        <dbReference type="EMBL" id="UQA94070.1"/>
    </source>
</evidence>
<proteinExistence type="predicted"/>
<evidence type="ECO:0000313" key="3">
    <source>
        <dbReference type="Proteomes" id="UP000830115"/>
    </source>
</evidence>
<reference evidence="2" key="1">
    <citation type="submission" date="2021-10" db="EMBL/GenBank/DDBJ databases">
        <title>Streptomyces nigrumlapis sp.nov.,an antimicrobial producing actinobacterium isolated from Black Gobi rocks.</title>
        <authorList>
            <person name="Wen Y."/>
            <person name="Zhang W."/>
            <person name="Liu X.G."/>
        </authorList>
    </citation>
    <scope>NUCLEOTIDE SEQUENCE</scope>
    <source>
        <strain evidence="2">ST13-2-2</strain>
    </source>
</reference>
<accession>A0ABY4M8G1</accession>
<evidence type="ECO:0000256" key="1">
    <source>
        <dbReference type="SAM" id="MobiDB-lite"/>
    </source>
</evidence>
<dbReference type="RefSeq" id="WP_248864941.1">
    <property type="nucleotide sequence ID" value="NZ_CP086322.1"/>
</dbReference>
<dbReference type="EMBL" id="CP086322">
    <property type="protein sequence ID" value="UQA94070.1"/>
    <property type="molecule type" value="Genomic_DNA"/>
</dbReference>
<organism evidence="2 3">
    <name type="scientific">Streptomyces halobius</name>
    <dbReference type="NCBI Taxonomy" id="2879846"/>
    <lineage>
        <taxon>Bacteria</taxon>
        <taxon>Bacillati</taxon>
        <taxon>Actinomycetota</taxon>
        <taxon>Actinomycetes</taxon>
        <taxon>Kitasatosporales</taxon>
        <taxon>Streptomycetaceae</taxon>
        <taxon>Streptomyces</taxon>
    </lineage>
</organism>
<dbReference type="Proteomes" id="UP000830115">
    <property type="component" value="Chromosome"/>
</dbReference>
<gene>
    <name evidence="2" type="ORF">K9S39_21295</name>
</gene>